<organism evidence="1 2">
    <name type="scientific">Russula earlei</name>
    <dbReference type="NCBI Taxonomy" id="71964"/>
    <lineage>
        <taxon>Eukaryota</taxon>
        <taxon>Fungi</taxon>
        <taxon>Dikarya</taxon>
        <taxon>Basidiomycota</taxon>
        <taxon>Agaricomycotina</taxon>
        <taxon>Agaricomycetes</taxon>
        <taxon>Russulales</taxon>
        <taxon>Russulaceae</taxon>
        <taxon>Russula</taxon>
    </lineage>
</organism>
<evidence type="ECO:0000313" key="2">
    <source>
        <dbReference type="Proteomes" id="UP001207468"/>
    </source>
</evidence>
<dbReference type="EMBL" id="JAGFNK010000118">
    <property type="protein sequence ID" value="KAI9507615.1"/>
    <property type="molecule type" value="Genomic_DNA"/>
</dbReference>
<name>A0ACC0U8F3_9AGAM</name>
<sequence>MHDTDDSPWDDAPTAATTHAEAEWTRLSSHFQNAGYRDGITAGKEGALQEGFDAGFARAGAPRGRELGLLRGLASASLLHLSRGSRGSHAQASAAQRAVPATSTALVREIVDALAAVRFADIAPAPPPEEAEHAHGAAEDGMDRDGPGQASVGLRSTGMSIEDVRELRARLEAVLREAGIKVDLDLDA</sequence>
<reference evidence="1" key="1">
    <citation type="submission" date="2021-03" db="EMBL/GenBank/DDBJ databases">
        <title>Evolutionary priming and transition to the ectomycorrhizal habit in an iconic lineage of mushroom-forming fungi: is preadaptation a requirement?</title>
        <authorList>
            <consortium name="DOE Joint Genome Institute"/>
            <person name="Looney B.P."/>
            <person name="Miyauchi S."/>
            <person name="Morin E."/>
            <person name="Drula E."/>
            <person name="Courty P.E."/>
            <person name="Chicoki N."/>
            <person name="Fauchery L."/>
            <person name="Kohler A."/>
            <person name="Kuo A."/>
            <person name="LaButti K."/>
            <person name="Pangilinan J."/>
            <person name="Lipzen A."/>
            <person name="Riley R."/>
            <person name="Andreopoulos W."/>
            <person name="He G."/>
            <person name="Johnson J."/>
            <person name="Barry K.W."/>
            <person name="Grigoriev I.V."/>
            <person name="Nagy L."/>
            <person name="Hibbett D."/>
            <person name="Henrissat B."/>
            <person name="Matheny P.B."/>
            <person name="Labbe J."/>
            <person name="Martin A.F."/>
        </authorList>
    </citation>
    <scope>NUCLEOTIDE SEQUENCE</scope>
    <source>
        <strain evidence="1">BPL698</strain>
    </source>
</reference>
<dbReference type="Proteomes" id="UP001207468">
    <property type="component" value="Unassembled WGS sequence"/>
</dbReference>
<comment type="caution">
    <text evidence="1">The sequence shown here is derived from an EMBL/GenBank/DDBJ whole genome shotgun (WGS) entry which is preliminary data.</text>
</comment>
<evidence type="ECO:0000313" key="1">
    <source>
        <dbReference type="EMBL" id="KAI9507615.1"/>
    </source>
</evidence>
<proteinExistence type="predicted"/>
<gene>
    <name evidence="1" type="ORF">F5148DRAFT_1149621</name>
</gene>
<accession>A0ACC0U8F3</accession>
<keyword evidence="2" id="KW-1185">Reference proteome</keyword>
<protein>
    <submittedName>
        <fullName evidence="1">Uncharacterized protein</fullName>
    </submittedName>
</protein>